<organism evidence="1">
    <name type="scientific">Homalodisca liturata</name>
    <dbReference type="NCBI Taxonomy" id="320908"/>
    <lineage>
        <taxon>Eukaryota</taxon>
        <taxon>Metazoa</taxon>
        <taxon>Ecdysozoa</taxon>
        <taxon>Arthropoda</taxon>
        <taxon>Hexapoda</taxon>
        <taxon>Insecta</taxon>
        <taxon>Pterygota</taxon>
        <taxon>Neoptera</taxon>
        <taxon>Paraneoptera</taxon>
        <taxon>Hemiptera</taxon>
        <taxon>Auchenorrhyncha</taxon>
        <taxon>Membracoidea</taxon>
        <taxon>Cicadellidae</taxon>
        <taxon>Cicadellinae</taxon>
        <taxon>Proconiini</taxon>
        <taxon>Homalodisca</taxon>
    </lineage>
</organism>
<proteinExistence type="predicted"/>
<protein>
    <submittedName>
        <fullName evidence="1">Uncharacterized protein</fullName>
    </submittedName>
</protein>
<name>A0A1B6IAD8_9HEMI</name>
<dbReference type="EMBL" id="GECU01023827">
    <property type="protein sequence ID" value="JAS83879.1"/>
    <property type="molecule type" value="Transcribed_RNA"/>
</dbReference>
<evidence type="ECO:0000313" key="1">
    <source>
        <dbReference type="EMBL" id="JAS83879.1"/>
    </source>
</evidence>
<reference evidence="1" key="1">
    <citation type="submission" date="2015-11" db="EMBL/GenBank/DDBJ databases">
        <title>De novo transcriptome assembly of four potential Pierce s Disease insect vectors from Arizona vineyards.</title>
        <authorList>
            <person name="Tassone E.E."/>
        </authorList>
    </citation>
    <scope>NUCLEOTIDE SEQUENCE</scope>
</reference>
<accession>A0A1B6IAD8</accession>
<dbReference type="AlphaFoldDB" id="A0A1B6IAD8"/>
<gene>
    <name evidence="1" type="ORF">g.22757</name>
</gene>
<sequence>MAFQPLSKLNTKIVEELTLSWNGSHPKNILSQLEEDKPWVHIYTTRGTYGEDMKHVTLDNKEIVVYNKEGKKSVKTFNWIENEGVLSDGNIRCYVHSLDAFAYAYYICDIEGPAGPPQGGVTIAFGPPGGLPNETLYTASVMKKDMKKMKINVNIKCDINIPGDRWC</sequence>